<feature type="compositionally biased region" description="Basic and acidic residues" evidence="1">
    <location>
        <begin position="104"/>
        <end position="120"/>
    </location>
</feature>
<feature type="compositionally biased region" description="Basic residues" evidence="1">
    <location>
        <begin position="536"/>
        <end position="545"/>
    </location>
</feature>
<dbReference type="OrthoDB" id="2398456at2759"/>
<feature type="compositionally biased region" description="Polar residues" evidence="1">
    <location>
        <begin position="148"/>
        <end position="160"/>
    </location>
</feature>
<evidence type="ECO:0000256" key="2">
    <source>
        <dbReference type="SAM" id="Phobius"/>
    </source>
</evidence>
<dbReference type="EMBL" id="KV442059">
    <property type="protein sequence ID" value="OAQ27209.1"/>
    <property type="molecule type" value="Genomic_DNA"/>
</dbReference>
<feature type="compositionally biased region" description="Low complexity" evidence="1">
    <location>
        <begin position="126"/>
        <end position="142"/>
    </location>
</feature>
<dbReference type="Proteomes" id="UP000078512">
    <property type="component" value="Unassembled WGS sequence"/>
</dbReference>
<protein>
    <submittedName>
        <fullName evidence="3">Uncharacterized protein</fullName>
    </submittedName>
</protein>
<keyword evidence="2" id="KW-1133">Transmembrane helix</keyword>
<feature type="compositionally biased region" description="Low complexity" evidence="1">
    <location>
        <begin position="455"/>
        <end position="470"/>
    </location>
</feature>
<evidence type="ECO:0000256" key="1">
    <source>
        <dbReference type="SAM" id="MobiDB-lite"/>
    </source>
</evidence>
<accession>A0A197JSB1</accession>
<feature type="transmembrane region" description="Helical" evidence="2">
    <location>
        <begin position="320"/>
        <end position="340"/>
    </location>
</feature>
<feature type="compositionally biased region" description="Polar residues" evidence="1">
    <location>
        <begin position="67"/>
        <end position="83"/>
    </location>
</feature>
<sequence>MSSSSVYQSHPEGGPEGAPPYPQQSSSPSRSPSAQPQVTFPSPPSPDQQLQQQQHLQPRFQVVSEYNLATSDQGSQVDPSSSTHLQYLPVPQPQQHQQHNHQQHYHDQNLESHTHQHYSEDEGDQLHTLTATPHHTTDTTPHSDNAPAKTNTTSTVGATSPATEYTKAKLFRRRVMRMATVPRLQLLWGLLALFGTMAWLSMMPAYAFRNKLEPAPPANATYTFFLVATVGTSIAALWQSLCPFLIRQSQRQLLPRIINHPITQSTTIAISVILTILNFFSWIVLASNKSGGAKTNCIESPYPANQSSGYTAQCRGVNTAIVLDVVVFLLWIPIAAVIVCGTIERGLWWWGEDDGWAQQPQQGSLVKGGVNMMSEEEFDLKIGLGNGNKARGGNRSHSRLSSYADEEEEAMESRPAFVTPIATQFRTSTDEEPGLQGDLGQASPFSYRQHHQRRQQQQQQEQARSQQDQEQVVVIPRGGLAAGAGGSGLVRKSSTSSVAPSISARLSTFFGQGWNSGPMPPPAAPVAPAPAAPVPAHHRPVRIKMTKPEEEEDDNGGNGGDKASLHGDSYTTQWHNRRYDEWS</sequence>
<keyword evidence="4" id="KW-1185">Reference proteome</keyword>
<feature type="compositionally biased region" description="Low complexity" evidence="1">
    <location>
        <begin position="47"/>
        <end position="58"/>
    </location>
</feature>
<feature type="region of interest" description="Disordered" evidence="1">
    <location>
        <begin position="1"/>
        <end position="160"/>
    </location>
</feature>
<keyword evidence="2" id="KW-0812">Transmembrane</keyword>
<keyword evidence="2" id="KW-0472">Membrane</keyword>
<evidence type="ECO:0000313" key="4">
    <source>
        <dbReference type="Proteomes" id="UP000078512"/>
    </source>
</evidence>
<gene>
    <name evidence="3" type="ORF">K457DRAFT_127672</name>
</gene>
<feature type="region of interest" description="Disordered" evidence="1">
    <location>
        <begin position="385"/>
        <end position="470"/>
    </location>
</feature>
<dbReference type="AlphaFoldDB" id="A0A197JSB1"/>
<proteinExistence type="predicted"/>
<name>A0A197JSB1_9FUNG</name>
<feature type="transmembrane region" description="Helical" evidence="2">
    <location>
        <begin position="267"/>
        <end position="285"/>
    </location>
</feature>
<feature type="compositionally biased region" description="Low complexity" evidence="1">
    <location>
        <begin position="84"/>
        <end position="97"/>
    </location>
</feature>
<organism evidence="3 4">
    <name type="scientific">Linnemannia elongata AG-77</name>
    <dbReference type="NCBI Taxonomy" id="1314771"/>
    <lineage>
        <taxon>Eukaryota</taxon>
        <taxon>Fungi</taxon>
        <taxon>Fungi incertae sedis</taxon>
        <taxon>Mucoromycota</taxon>
        <taxon>Mortierellomycotina</taxon>
        <taxon>Mortierellomycetes</taxon>
        <taxon>Mortierellales</taxon>
        <taxon>Mortierellaceae</taxon>
        <taxon>Linnemannia</taxon>
    </lineage>
</organism>
<evidence type="ECO:0000313" key="3">
    <source>
        <dbReference type="EMBL" id="OAQ27209.1"/>
    </source>
</evidence>
<feature type="transmembrane region" description="Helical" evidence="2">
    <location>
        <begin position="186"/>
        <end position="208"/>
    </location>
</feature>
<feature type="region of interest" description="Disordered" evidence="1">
    <location>
        <begin position="520"/>
        <end position="583"/>
    </location>
</feature>
<feature type="compositionally biased region" description="Low complexity" evidence="1">
    <location>
        <begin position="23"/>
        <end position="37"/>
    </location>
</feature>
<reference evidence="3 4" key="1">
    <citation type="submission" date="2016-05" db="EMBL/GenBank/DDBJ databases">
        <title>Genome sequencing reveals origins of a unique bacterial endosymbiosis in the earliest lineages of terrestrial Fungi.</title>
        <authorList>
            <consortium name="DOE Joint Genome Institute"/>
            <person name="Uehling J."/>
            <person name="Gryganskyi A."/>
            <person name="Hameed K."/>
            <person name="Tschaplinski T."/>
            <person name="Misztal P."/>
            <person name="Wu S."/>
            <person name="Desiro A."/>
            <person name="Vande Pol N."/>
            <person name="Du Z.-Y."/>
            <person name="Zienkiewicz A."/>
            <person name="Zienkiewicz K."/>
            <person name="Morin E."/>
            <person name="Tisserant E."/>
            <person name="Splivallo R."/>
            <person name="Hainaut M."/>
            <person name="Henrissat B."/>
            <person name="Ohm R."/>
            <person name="Kuo A."/>
            <person name="Yan J."/>
            <person name="Lipzen A."/>
            <person name="Nolan M."/>
            <person name="Labutti K."/>
            <person name="Barry K."/>
            <person name="Goldstein A."/>
            <person name="Labbe J."/>
            <person name="Schadt C."/>
            <person name="Tuskan G."/>
            <person name="Grigoriev I."/>
            <person name="Martin F."/>
            <person name="Vilgalys R."/>
            <person name="Bonito G."/>
        </authorList>
    </citation>
    <scope>NUCLEOTIDE SEQUENCE [LARGE SCALE GENOMIC DNA]</scope>
    <source>
        <strain evidence="3 4">AG-77</strain>
    </source>
</reference>
<feature type="transmembrane region" description="Helical" evidence="2">
    <location>
        <begin position="220"/>
        <end position="246"/>
    </location>
</feature>
<feature type="compositionally biased region" description="Pro residues" evidence="1">
    <location>
        <begin position="520"/>
        <end position="533"/>
    </location>
</feature>